<dbReference type="EMBL" id="MN739346">
    <property type="protein sequence ID" value="QHS99723.1"/>
    <property type="molecule type" value="Genomic_DNA"/>
</dbReference>
<feature type="transmembrane region" description="Helical" evidence="1">
    <location>
        <begin position="46"/>
        <end position="67"/>
    </location>
</feature>
<sequence length="118" mass="14068">MYKTFFSLLIFLILSILVLLFAAPFIDHLFYVGHRLEDIEEYEIFIMIITHIILLGILVYIFHKYLVKNYMKHFKLSRIFIKIMDLILALTLTGLQRNLIIKIGYLSNKHPIRNELIV</sequence>
<evidence type="ECO:0000256" key="1">
    <source>
        <dbReference type="SAM" id="Phobius"/>
    </source>
</evidence>
<feature type="transmembrane region" description="Helical" evidence="1">
    <location>
        <begin position="79"/>
        <end position="100"/>
    </location>
</feature>
<organism evidence="2">
    <name type="scientific">viral metagenome</name>
    <dbReference type="NCBI Taxonomy" id="1070528"/>
    <lineage>
        <taxon>unclassified sequences</taxon>
        <taxon>metagenomes</taxon>
        <taxon>organismal metagenomes</taxon>
    </lineage>
</organism>
<keyword evidence="1" id="KW-0472">Membrane</keyword>
<dbReference type="AlphaFoldDB" id="A0A6C0C879"/>
<keyword evidence="1" id="KW-1133">Transmembrane helix</keyword>
<reference evidence="2" key="1">
    <citation type="journal article" date="2020" name="Nature">
        <title>Giant virus diversity and host interactions through global metagenomics.</title>
        <authorList>
            <person name="Schulz F."/>
            <person name="Roux S."/>
            <person name="Paez-Espino D."/>
            <person name="Jungbluth S."/>
            <person name="Walsh D.A."/>
            <person name="Denef V.J."/>
            <person name="McMahon K.D."/>
            <person name="Konstantinidis K.T."/>
            <person name="Eloe-Fadrosh E.A."/>
            <person name="Kyrpides N.C."/>
            <person name="Woyke T."/>
        </authorList>
    </citation>
    <scope>NUCLEOTIDE SEQUENCE</scope>
    <source>
        <strain evidence="2">GVMAG-M-3300020187-37</strain>
    </source>
</reference>
<name>A0A6C0C879_9ZZZZ</name>
<evidence type="ECO:0000313" key="2">
    <source>
        <dbReference type="EMBL" id="QHS99723.1"/>
    </source>
</evidence>
<accession>A0A6C0C879</accession>
<keyword evidence="1" id="KW-0812">Transmembrane</keyword>
<protein>
    <submittedName>
        <fullName evidence="2">Uncharacterized protein</fullName>
    </submittedName>
</protein>
<proteinExistence type="predicted"/>